<organism evidence="4 5">
    <name type="scientific">Janthinobacterium agaricidamnosum NBRC 102515 = DSM 9628</name>
    <dbReference type="NCBI Taxonomy" id="1349767"/>
    <lineage>
        <taxon>Bacteria</taxon>
        <taxon>Pseudomonadati</taxon>
        <taxon>Pseudomonadota</taxon>
        <taxon>Betaproteobacteria</taxon>
        <taxon>Burkholderiales</taxon>
        <taxon>Oxalobacteraceae</taxon>
        <taxon>Janthinobacterium</taxon>
    </lineage>
</organism>
<reference evidence="4 5" key="1">
    <citation type="journal article" date="2015" name="Genome Announc.">
        <title>Genome Sequence of Mushroom Soft-Rot Pathogen Janthinobacterium agaricidamnosum.</title>
        <authorList>
            <person name="Graupner K."/>
            <person name="Lackner G."/>
            <person name="Hertweck C."/>
        </authorList>
    </citation>
    <scope>NUCLEOTIDE SEQUENCE [LARGE SCALE GENOMIC DNA]</scope>
    <source>
        <strain evidence="5">NBRC 102515 / DSM 9628</strain>
    </source>
</reference>
<accession>W0V4Z4</accession>
<evidence type="ECO:0000256" key="1">
    <source>
        <dbReference type="ARBA" id="ARBA00008821"/>
    </source>
</evidence>
<evidence type="ECO:0000313" key="5">
    <source>
        <dbReference type="Proteomes" id="UP000027604"/>
    </source>
</evidence>
<evidence type="ECO:0000313" key="4">
    <source>
        <dbReference type="EMBL" id="CDG82675.1"/>
    </source>
</evidence>
<dbReference type="KEGG" id="jag:GJA_2039"/>
<keyword evidence="3" id="KW-0812">Transmembrane</keyword>
<sequence length="83" mass="8600">MSGVDYASSRNNLFIVALSIGFGMLPLVAENYAQQMPPVLSPLLHSGILLAALAAVLLNLFFNGVGTADAARADARANSHGSE</sequence>
<keyword evidence="2" id="KW-0813">Transport</keyword>
<feature type="transmembrane region" description="Helical" evidence="3">
    <location>
        <begin position="41"/>
        <end position="62"/>
    </location>
</feature>
<dbReference type="STRING" id="1349767.GJA_2039"/>
<evidence type="ECO:0000256" key="2">
    <source>
        <dbReference type="ARBA" id="ARBA00022448"/>
    </source>
</evidence>
<dbReference type="EMBL" id="HG322949">
    <property type="protein sequence ID" value="CDG82675.1"/>
    <property type="molecule type" value="Genomic_DNA"/>
</dbReference>
<dbReference type="HOGENOM" id="CLU_2538047_0_0_4"/>
<evidence type="ECO:0000256" key="3">
    <source>
        <dbReference type="SAM" id="Phobius"/>
    </source>
</evidence>
<proteinExistence type="inferred from homology"/>
<keyword evidence="3" id="KW-1133">Transmembrane helix</keyword>
<keyword evidence="3" id="KW-0472">Membrane</keyword>
<comment type="similarity">
    <text evidence="1">Belongs to the nucleobase:cation symporter-2 (NCS2) (TC 2.A.40) family.</text>
</comment>
<dbReference type="GO" id="GO:0042907">
    <property type="term" value="F:xanthine transmembrane transporter activity"/>
    <property type="evidence" value="ECO:0007669"/>
    <property type="project" value="TreeGrafter"/>
</dbReference>
<dbReference type="eggNOG" id="COG2233">
    <property type="taxonomic scope" value="Bacteria"/>
</dbReference>
<protein>
    <submittedName>
        <fullName evidence="4">Putative purine permease ygfU</fullName>
    </submittedName>
</protein>
<dbReference type="AlphaFoldDB" id="W0V4Z4"/>
<name>W0V4Z4_9BURK</name>
<dbReference type="PANTHER" id="PTHR42810:SF4">
    <property type="entry name" value="URIC ACID TRANSPORTER UACT"/>
    <property type="match status" value="1"/>
</dbReference>
<dbReference type="Proteomes" id="UP000027604">
    <property type="component" value="Chromosome I"/>
</dbReference>
<dbReference type="PATRIC" id="fig|1349767.4.peg.3803"/>
<feature type="transmembrane region" description="Helical" evidence="3">
    <location>
        <begin position="12"/>
        <end position="29"/>
    </location>
</feature>
<dbReference type="GO" id="GO:0005886">
    <property type="term" value="C:plasma membrane"/>
    <property type="evidence" value="ECO:0007669"/>
    <property type="project" value="TreeGrafter"/>
</dbReference>
<gene>
    <name evidence="4" type="primary">ygfU</name>
    <name evidence="4" type="ORF">GJA_2039</name>
</gene>
<keyword evidence="5" id="KW-1185">Reference proteome</keyword>
<dbReference type="PANTHER" id="PTHR42810">
    <property type="entry name" value="PURINE PERMEASE C1399.01C-RELATED"/>
    <property type="match status" value="1"/>
</dbReference>